<feature type="region of interest" description="Disordered" evidence="1">
    <location>
        <begin position="1"/>
        <end position="20"/>
    </location>
</feature>
<proteinExistence type="predicted"/>
<dbReference type="RefSeq" id="WP_244728680.1">
    <property type="nucleotide sequence ID" value="NZ_CP095045.1"/>
</dbReference>
<gene>
    <name evidence="2" type="ORF">MUN78_02915</name>
</gene>
<evidence type="ECO:0000313" key="2">
    <source>
        <dbReference type="EMBL" id="UOQ57804.1"/>
    </source>
</evidence>
<feature type="region of interest" description="Disordered" evidence="1">
    <location>
        <begin position="148"/>
        <end position="172"/>
    </location>
</feature>
<reference evidence="2 3" key="1">
    <citation type="submission" date="2022-04" db="EMBL/GenBank/DDBJ databases">
        <title>Leucobacter sp. isolated from rhizosphere of garlic.</title>
        <authorList>
            <person name="Won M."/>
            <person name="Lee C.-M."/>
            <person name="Woen H.-Y."/>
            <person name="Kwon S.-W."/>
        </authorList>
    </citation>
    <scope>NUCLEOTIDE SEQUENCE [LARGE SCALE GENOMIC DNA]</scope>
    <source>
        <strain evidence="2 3">H21R-40</strain>
    </source>
</reference>
<evidence type="ECO:0000313" key="3">
    <source>
        <dbReference type="Proteomes" id="UP000831786"/>
    </source>
</evidence>
<keyword evidence="3" id="KW-1185">Reference proteome</keyword>
<evidence type="ECO:0000256" key="1">
    <source>
        <dbReference type="SAM" id="MobiDB-lite"/>
    </source>
</evidence>
<dbReference type="Proteomes" id="UP000831786">
    <property type="component" value="Chromosome"/>
</dbReference>
<accession>A0ABY4FNL0</accession>
<protein>
    <submittedName>
        <fullName evidence="2">Uncharacterized protein</fullName>
    </submittedName>
</protein>
<organism evidence="2 3">
    <name type="scientific">Leucobacter allii</name>
    <dbReference type="NCBI Taxonomy" id="2932247"/>
    <lineage>
        <taxon>Bacteria</taxon>
        <taxon>Bacillati</taxon>
        <taxon>Actinomycetota</taxon>
        <taxon>Actinomycetes</taxon>
        <taxon>Micrococcales</taxon>
        <taxon>Microbacteriaceae</taxon>
        <taxon>Leucobacter</taxon>
    </lineage>
</organism>
<dbReference type="EMBL" id="CP095045">
    <property type="protein sequence ID" value="UOQ57804.1"/>
    <property type="molecule type" value="Genomic_DNA"/>
</dbReference>
<name>A0ABY4FNL0_9MICO</name>
<sequence length="172" mass="18542">MTDPSGSEAQRGPVSARRGSVPAGRLTFRTVWGGPSPQAGFIEELARIKQHVRTVDFSYDFDLFLTVGGEITPIPSPSGLRTPRVFLSQRTVTGEIRISDDDVSAASAPIAFLRQTIHTAVAELMSRIAARDSDFDVDAERGKIAFLDDEAATPDTRAAPDATTPGAERRSR</sequence>
<feature type="compositionally biased region" description="Low complexity" evidence="1">
    <location>
        <begin position="153"/>
        <end position="166"/>
    </location>
</feature>